<dbReference type="NCBIfam" id="TIGR01509">
    <property type="entry name" value="HAD-SF-IA-v3"/>
    <property type="match status" value="1"/>
</dbReference>
<comment type="caution">
    <text evidence="1">The sequence shown here is derived from an EMBL/GenBank/DDBJ whole genome shotgun (WGS) entry which is preliminary data.</text>
</comment>
<gene>
    <name evidence="1" type="ORF">CWE25_10470</name>
</gene>
<dbReference type="PANTHER" id="PTHR47478:SF1">
    <property type="entry name" value="PYRIMIDINE 5'-NUCLEOTIDASE YJJG"/>
    <property type="match status" value="1"/>
</dbReference>
<dbReference type="InterPro" id="IPR052550">
    <property type="entry name" value="Pyrimidine_5'-ntase_YjjG"/>
</dbReference>
<evidence type="ECO:0000313" key="1">
    <source>
        <dbReference type="EMBL" id="RUO51695.1"/>
    </source>
</evidence>
<dbReference type="SFLD" id="SFLDS00003">
    <property type="entry name" value="Haloacid_Dehalogenase"/>
    <property type="match status" value="1"/>
</dbReference>
<reference evidence="2" key="1">
    <citation type="journal article" date="2018" name="Front. Microbiol.">
        <title>Genome-Based Analysis Reveals the Taxonomy and Diversity of the Family Idiomarinaceae.</title>
        <authorList>
            <person name="Liu Y."/>
            <person name="Lai Q."/>
            <person name="Shao Z."/>
        </authorList>
    </citation>
    <scope>NUCLEOTIDE SEQUENCE [LARGE SCALE GENOMIC DNA]</scope>
    <source>
        <strain evidence="2">F23</strain>
    </source>
</reference>
<dbReference type="NCBIfam" id="TIGR01549">
    <property type="entry name" value="HAD-SF-IA-v1"/>
    <property type="match status" value="1"/>
</dbReference>
<evidence type="ECO:0000313" key="2">
    <source>
        <dbReference type="Proteomes" id="UP000287330"/>
    </source>
</evidence>
<dbReference type="NCBIfam" id="TIGR02254">
    <property type="entry name" value="YjjG_YfnB"/>
    <property type="match status" value="1"/>
</dbReference>
<organism evidence="1 2">
    <name type="scientific">Idiomarina fontislapidosi</name>
    <dbReference type="NCBI Taxonomy" id="263723"/>
    <lineage>
        <taxon>Bacteria</taxon>
        <taxon>Pseudomonadati</taxon>
        <taxon>Pseudomonadota</taxon>
        <taxon>Gammaproteobacteria</taxon>
        <taxon>Alteromonadales</taxon>
        <taxon>Idiomarinaceae</taxon>
        <taxon>Idiomarina</taxon>
    </lineage>
</organism>
<proteinExistence type="predicted"/>
<dbReference type="InterPro" id="IPR023214">
    <property type="entry name" value="HAD_sf"/>
</dbReference>
<dbReference type="RefSeq" id="WP_110575475.1">
    <property type="nucleotide sequence ID" value="NZ_PIPV01000009.1"/>
</dbReference>
<dbReference type="EMBL" id="PIPV01000009">
    <property type="protein sequence ID" value="RUO51695.1"/>
    <property type="molecule type" value="Genomic_DNA"/>
</dbReference>
<dbReference type="PANTHER" id="PTHR47478">
    <property type="match status" value="1"/>
</dbReference>
<dbReference type="GO" id="GO:0008253">
    <property type="term" value="F:5'-nucleotidase activity"/>
    <property type="evidence" value="ECO:0007669"/>
    <property type="project" value="InterPro"/>
</dbReference>
<dbReference type="OrthoDB" id="148966at2"/>
<dbReference type="InterPro" id="IPR036412">
    <property type="entry name" value="HAD-like_sf"/>
</dbReference>
<dbReference type="NCBIfam" id="NF006976">
    <property type="entry name" value="PRK09449.1"/>
    <property type="match status" value="1"/>
</dbReference>
<dbReference type="Pfam" id="PF00702">
    <property type="entry name" value="Hydrolase"/>
    <property type="match status" value="1"/>
</dbReference>
<dbReference type="InterPro" id="IPR006439">
    <property type="entry name" value="HAD-SF_hydro_IA"/>
</dbReference>
<protein>
    <submittedName>
        <fullName evidence="1">Noncanonical pyrimidine nucleotidase, YjjG family</fullName>
    </submittedName>
</protein>
<name>A0A432XSI7_9GAMM</name>
<dbReference type="Gene3D" id="3.40.50.1000">
    <property type="entry name" value="HAD superfamily/HAD-like"/>
    <property type="match status" value="1"/>
</dbReference>
<dbReference type="SFLD" id="SFLDG01129">
    <property type="entry name" value="C1.5:_HAD__Beta-PGM__Phosphata"/>
    <property type="match status" value="1"/>
</dbReference>
<dbReference type="SUPFAM" id="SSF56784">
    <property type="entry name" value="HAD-like"/>
    <property type="match status" value="1"/>
</dbReference>
<keyword evidence="2" id="KW-1185">Reference proteome</keyword>
<dbReference type="Gene3D" id="1.10.150.240">
    <property type="entry name" value="Putative phosphatase, domain 2"/>
    <property type="match status" value="1"/>
</dbReference>
<sequence>MSYDWVVFDADETLFRFDAKRGLTQLLQSYEVDFTEAHFQRFKEVNAPLWDAFQRGEISAADIKARRFVDWEARLGVSSMELNRQFMAQMGSISSTLDGTEAMLNSLDKKVGMGIITNGFVELQQERLVAHQLEQYFDFVVVSEALGVAKPHPEIFHHTHREYISEDVPAHRILMVGDNPHSDILGGQRAGWHTCWLNEHEAPCPDEVSPNHTIRHLSELIDLVA</sequence>
<dbReference type="InterPro" id="IPR023198">
    <property type="entry name" value="PGP-like_dom2"/>
</dbReference>
<dbReference type="Proteomes" id="UP000287330">
    <property type="component" value="Unassembled WGS sequence"/>
</dbReference>
<dbReference type="InterPro" id="IPR011951">
    <property type="entry name" value="HAD-SF_hydro_IA_YjjG/PynA"/>
</dbReference>
<dbReference type="AlphaFoldDB" id="A0A432XSI7"/>
<accession>A0A432XSI7</accession>